<keyword evidence="5" id="KW-0479">Metal-binding</keyword>
<gene>
    <name evidence="20" type="ORF">Mp_1g06970</name>
</gene>
<comment type="function">
    <text evidence="1">The aspartyl protease (PR) mediates the proteolytic cleavages of the Gag and Gag-Pol polyproteins after assembly of the VLP.</text>
</comment>
<keyword evidence="16" id="KW-0863">Zinc-finger</keyword>
<evidence type="ECO:0000256" key="3">
    <source>
        <dbReference type="ARBA" id="ARBA00022670"/>
    </source>
</evidence>
<keyword evidence="11" id="KW-0229">DNA integration</keyword>
<dbReference type="GO" id="GO:0006310">
    <property type="term" value="P:DNA recombination"/>
    <property type="evidence" value="ECO:0007669"/>
    <property type="project" value="UniProtKB-KW"/>
</dbReference>
<dbReference type="GO" id="GO:0008270">
    <property type="term" value="F:zinc ion binding"/>
    <property type="evidence" value="ECO:0007669"/>
    <property type="project" value="UniProtKB-KW"/>
</dbReference>
<evidence type="ECO:0000313" key="21">
    <source>
        <dbReference type="Proteomes" id="UP001162541"/>
    </source>
</evidence>
<dbReference type="PANTHER" id="PTHR42648:SF11">
    <property type="entry name" value="TRANSPOSON TY4-P GAG-POL POLYPROTEIN"/>
    <property type="match status" value="1"/>
</dbReference>
<feature type="domain" description="Integrase catalytic" evidence="19">
    <location>
        <begin position="363"/>
        <end position="536"/>
    </location>
</feature>
<dbReference type="PROSITE" id="PS50158">
    <property type="entry name" value="ZF_CCHC"/>
    <property type="match status" value="1"/>
</dbReference>
<keyword evidence="2" id="KW-1188">Viral release from host cell</keyword>
<keyword evidence="13" id="KW-0239">DNA-directed DNA polymerase</keyword>
<dbReference type="InterPro" id="IPR001878">
    <property type="entry name" value="Znf_CCHC"/>
</dbReference>
<dbReference type="Pfam" id="PF13976">
    <property type="entry name" value="gag_pre-integrs"/>
    <property type="match status" value="1"/>
</dbReference>
<evidence type="ECO:0000256" key="1">
    <source>
        <dbReference type="ARBA" id="ARBA00002180"/>
    </source>
</evidence>
<keyword evidence="13" id="KW-0548">Nucleotidyltransferase</keyword>
<dbReference type="Gene3D" id="4.10.60.10">
    <property type="entry name" value="Zinc finger, CCHC-type"/>
    <property type="match status" value="1"/>
</dbReference>
<feature type="compositionally biased region" description="Low complexity" evidence="17">
    <location>
        <begin position="80"/>
        <end position="100"/>
    </location>
</feature>
<dbReference type="GO" id="GO:0003964">
    <property type="term" value="F:RNA-directed DNA polymerase activity"/>
    <property type="evidence" value="ECO:0007669"/>
    <property type="project" value="UniProtKB-KW"/>
</dbReference>
<evidence type="ECO:0008006" key="22">
    <source>
        <dbReference type="Google" id="ProtNLM"/>
    </source>
</evidence>
<evidence type="ECO:0000256" key="2">
    <source>
        <dbReference type="ARBA" id="ARBA00022612"/>
    </source>
</evidence>
<dbReference type="GO" id="GO:0003887">
    <property type="term" value="F:DNA-directed DNA polymerase activity"/>
    <property type="evidence" value="ECO:0007669"/>
    <property type="project" value="UniProtKB-KW"/>
</dbReference>
<dbReference type="InterPro" id="IPR001584">
    <property type="entry name" value="Integrase_cat-core"/>
</dbReference>
<evidence type="ECO:0000256" key="13">
    <source>
        <dbReference type="ARBA" id="ARBA00022932"/>
    </source>
</evidence>
<dbReference type="Pfam" id="PF22936">
    <property type="entry name" value="Pol_BBD"/>
    <property type="match status" value="1"/>
</dbReference>
<evidence type="ECO:0000256" key="14">
    <source>
        <dbReference type="ARBA" id="ARBA00023113"/>
    </source>
</evidence>
<keyword evidence="14" id="KW-0917">Virion maturation</keyword>
<evidence type="ECO:0000256" key="16">
    <source>
        <dbReference type="PROSITE-ProRule" id="PRU00047"/>
    </source>
</evidence>
<evidence type="ECO:0000256" key="17">
    <source>
        <dbReference type="SAM" id="MobiDB-lite"/>
    </source>
</evidence>
<dbReference type="Pfam" id="PF00098">
    <property type="entry name" value="zf-CCHC"/>
    <property type="match status" value="1"/>
</dbReference>
<reference evidence="21" key="1">
    <citation type="journal article" date="2020" name="Curr. Biol.">
        <title>Chromatin organization in early land plants reveals an ancestral association between H3K27me3, transposons, and constitutive heterochromatin.</title>
        <authorList>
            <person name="Montgomery S.A."/>
            <person name="Tanizawa Y."/>
            <person name="Galik B."/>
            <person name="Wang N."/>
            <person name="Ito T."/>
            <person name="Mochizuki T."/>
            <person name="Akimcheva S."/>
            <person name="Bowman J.L."/>
            <person name="Cognat V."/>
            <person name="Marechal-Drouard L."/>
            <person name="Ekker H."/>
            <person name="Hong S.F."/>
            <person name="Kohchi T."/>
            <person name="Lin S.S."/>
            <person name="Liu L.D."/>
            <person name="Nakamura Y."/>
            <person name="Valeeva L.R."/>
            <person name="Shakirov E.V."/>
            <person name="Shippen D.E."/>
            <person name="Wei W.L."/>
            <person name="Yagura M."/>
            <person name="Yamaoka S."/>
            <person name="Yamato K.T."/>
            <person name="Liu C."/>
            <person name="Berger F."/>
        </authorList>
    </citation>
    <scope>NUCLEOTIDE SEQUENCE [LARGE SCALE GENOMIC DNA]</scope>
    <source>
        <strain evidence="21">Tak-1</strain>
    </source>
</reference>
<name>A0AAF6AMD7_MARPO</name>
<keyword evidence="8" id="KW-0378">Hydrolase</keyword>
<evidence type="ECO:0000256" key="10">
    <source>
        <dbReference type="ARBA" id="ARBA00022842"/>
    </source>
</evidence>
<keyword evidence="3" id="KW-0645">Protease</keyword>
<dbReference type="Pfam" id="PF00665">
    <property type="entry name" value="rve"/>
    <property type="match status" value="1"/>
</dbReference>
<keyword evidence="9" id="KW-0067">ATP-binding</keyword>
<evidence type="ECO:0000256" key="8">
    <source>
        <dbReference type="ARBA" id="ARBA00022801"/>
    </source>
</evidence>
<feature type="domain" description="CCHC-type" evidence="18">
    <location>
        <begin position="119"/>
        <end position="132"/>
    </location>
</feature>
<keyword evidence="6" id="KW-0547">Nucleotide-binding</keyword>
<dbReference type="Proteomes" id="UP001162541">
    <property type="component" value="Chromosome 1"/>
</dbReference>
<dbReference type="InterPro" id="IPR054722">
    <property type="entry name" value="PolX-like_BBD"/>
</dbReference>
<dbReference type="InterPro" id="IPR039537">
    <property type="entry name" value="Retrotran_Ty1/copia-like"/>
</dbReference>
<keyword evidence="15" id="KW-0233">DNA recombination</keyword>
<dbReference type="SUPFAM" id="SSF53098">
    <property type="entry name" value="Ribonuclease H-like"/>
    <property type="match status" value="1"/>
</dbReference>
<evidence type="ECO:0000256" key="12">
    <source>
        <dbReference type="ARBA" id="ARBA00022918"/>
    </source>
</evidence>
<evidence type="ECO:0000256" key="4">
    <source>
        <dbReference type="ARBA" id="ARBA00022722"/>
    </source>
</evidence>
<dbReference type="InterPro" id="IPR025724">
    <property type="entry name" value="GAG-pre-integrase_dom"/>
</dbReference>
<evidence type="ECO:0000259" key="19">
    <source>
        <dbReference type="PROSITE" id="PS50994"/>
    </source>
</evidence>
<evidence type="ECO:0000313" key="20">
    <source>
        <dbReference type="EMBL" id="BBM97607.1"/>
    </source>
</evidence>
<keyword evidence="7" id="KW-0255">Endonuclease</keyword>
<dbReference type="PROSITE" id="PS50994">
    <property type="entry name" value="INTEGRASE"/>
    <property type="match status" value="1"/>
</dbReference>
<organism evidence="20 21">
    <name type="scientific">Marchantia polymorpha subsp. ruderalis</name>
    <dbReference type="NCBI Taxonomy" id="1480154"/>
    <lineage>
        <taxon>Eukaryota</taxon>
        <taxon>Viridiplantae</taxon>
        <taxon>Streptophyta</taxon>
        <taxon>Embryophyta</taxon>
        <taxon>Marchantiophyta</taxon>
        <taxon>Marchantiopsida</taxon>
        <taxon>Marchantiidae</taxon>
        <taxon>Marchantiales</taxon>
        <taxon>Marchantiaceae</taxon>
        <taxon>Marchantia</taxon>
    </lineage>
</organism>
<dbReference type="GO" id="GO:0005524">
    <property type="term" value="F:ATP binding"/>
    <property type="evidence" value="ECO:0007669"/>
    <property type="project" value="UniProtKB-KW"/>
</dbReference>
<keyword evidence="4" id="KW-0540">Nuclease</keyword>
<dbReference type="GO" id="GO:0003676">
    <property type="term" value="F:nucleic acid binding"/>
    <property type="evidence" value="ECO:0007669"/>
    <property type="project" value="InterPro"/>
</dbReference>
<keyword evidence="12" id="KW-0695">RNA-directed DNA polymerase</keyword>
<dbReference type="InterPro" id="IPR036875">
    <property type="entry name" value="Znf_CCHC_sf"/>
</dbReference>
<evidence type="ECO:0000259" key="18">
    <source>
        <dbReference type="PROSITE" id="PS50158"/>
    </source>
</evidence>
<dbReference type="AlphaFoldDB" id="A0AAF6AMD7"/>
<keyword evidence="16" id="KW-0862">Zinc</keyword>
<evidence type="ECO:0000256" key="11">
    <source>
        <dbReference type="ARBA" id="ARBA00022908"/>
    </source>
</evidence>
<evidence type="ECO:0000256" key="5">
    <source>
        <dbReference type="ARBA" id="ARBA00022723"/>
    </source>
</evidence>
<accession>A0AAF6AMD7</accession>
<dbReference type="SUPFAM" id="SSF57756">
    <property type="entry name" value="Retrovirus zinc finger-like domains"/>
    <property type="match status" value="1"/>
</dbReference>
<dbReference type="PANTHER" id="PTHR42648">
    <property type="entry name" value="TRANSPOSASE, PUTATIVE-RELATED"/>
    <property type="match status" value="1"/>
</dbReference>
<dbReference type="GO" id="GO:0004519">
    <property type="term" value="F:endonuclease activity"/>
    <property type="evidence" value="ECO:0007669"/>
    <property type="project" value="UniProtKB-KW"/>
</dbReference>
<evidence type="ECO:0000256" key="7">
    <source>
        <dbReference type="ARBA" id="ARBA00022759"/>
    </source>
</evidence>
<dbReference type="GO" id="GO:0015074">
    <property type="term" value="P:DNA integration"/>
    <property type="evidence" value="ECO:0007669"/>
    <property type="project" value="UniProtKB-KW"/>
</dbReference>
<protein>
    <recommendedName>
        <fullName evidence="22">Integrase catalytic domain-containing protein</fullName>
    </recommendedName>
</protein>
<sequence length="536" mass="60277">MLAGLGPEYSQFETSISVLPTFSTFQELIPLLVNEESKLATKLSSSKTEQVLYAGRGRGRGRFSRGGYNSGCFGQQGRGQSPSTNNTTQPQQQQGNARGRGSYRGRGGFQGRGGSQIVCNYCGIRGHIARDCFKKQKDIRSGVLPQSNYVTIEQPQHSDHLFSMSHVMGSMSTASTEEEWYINFGASNHMTAHEEWFTNMEPIKQPGVVIAGDDTSHPITYMGKIPVQVQPDSVQTIKDVLCVPGIKKNLIFVGQMVEQDLQVRFNKAVCFIEDMNCNMEIVAQGTKVGRMFRFNATIPETQNVMYGQQSSEISELEMWHKRVGHMNFQRLKDLHSSDLVRGLPHFSEHSPPRVCVACQFGKQSRQPFNNTGIRASKVLELIHTDLWTSSTRSLGGCLYCVSFIDDFSRKTWVYFLKAKLDALKALKDFKNQAEKQIGKYILKLRSNGGEEYLSEEFDTFLIDQGIKRQVTCPYTPQQNGVAEWKNRHILEVARAMLNEKHMPKCYWAEAVACAICLMNRTPTAAVHDKTPKDAFT</sequence>
<evidence type="ECO:0000256" key="9">
    <source>
        <dbReference type="ARBA" id="ARBA00022840"/>
    </source>
</evidence>
<dbReference type="Gene3D" id="3.30.420.10">
    <property type="entry name" value="Ribonuclease H-like superfamily/Ribonuclease H"/>
    <property type="match status" value="1"/>
</dbReference>
<proteinExistence type="predicted"/>
<dbReference type="GO" id="GO:0006508">
    <property type="term" value="P:proteolysis"/>
    <property type="evidence" value="ECO:0007669"/>
    <property type="project" value="UniProtKB-KW"/>
</dbReference>
<evidence type="ECO:0000256" key="15">
    <source>
        <dbReference type="ARBA" id="ARBA00023172"/>
    </source>
</evidence>
<feature type="region of interest" description="Disordered" evidence="17">
    <location>
        <begin position="56"/>
        <end position="109"/>
    </location>
</feature>
<dbReference type="GO" id="GO:0008233">
    <property type="term" value="F:peptidase activity"/>
    <property type="evidence" value="ECO:0007669"/>
    <property type="project" value="UniProtKB-KW"/>
</dbReference>
<dbReference type="InterPro" id="IPR036397">
    <property type="entry name" value="RNaseH_sf"/>
</dbReference>
<keyword evidence="10" id="KW-0460">Magnesium</keyword>
<dbReference type="InterPro" id="IPR012337">
    <property type="entry name" value="RNaseH-like_sf"/>
</dbReference>
<evidence type="ECO:0000256" key="6">
    <source>
        <dbReference type="ARBA" id="ARBA00022741"/>
    </source>
</evidence>
<keyword evidence="13" id="KW-0808">Transferase</keyword>
<dbReference type="EMBL" id="AP019866">
    <property type="protein sequence ID" value="BBM97607.1"/>
    <property type="molecule type" value="Genomic_DNA"/>
</dbReference>